<protein>
    <submittedName>
        <fullName evidence="1">Uncharacterized protein</fullName>
    </submittedName>
</protein>
<dbReference type="Proteomes" id="UP000070578">
    <property type="component" value="Unassembled WGS sequence"/>
</dbReference>
<evidence type="ECO:0000313" key="1">
    <source>
        <dbReference type="EMBL" id="KXS32022.1"/>
    </source>
</evidence>
<gene>
    <name evidence="1" type="ORF">AWT59_1843</name>
</gene>
<organism evidence="1 2">
    <name type="scientific">Candidatus Gallionella acididurans</name>
    <dbReference type="NCBI Taxonomy" id="1796491"/>
    <lineage>
        <taxon>Bacteria</taxon>
        <taxon>Pseudomonadati</taxon>
        <taxon>Pseudomonadota</taxon>
        <taxon>Betaproteobacteria</taxon>
        <taxon>Nitrosomonadales</taxon>
        <taxon>Gallionellaceae</taxon>
        <taxon>Gallionella</taxon>
    </lineage>
</organism>
<accession>A0A139BSQ9</accession>
<name>A0A139BSQ9_9PROT</name>
<sequence>MVAREHQVLLKKLDAKLSLNRLAVEYGKSYPAQKFFTLQTHRHYFEPTTITLLNQPEQKLLKMGSKKNAPSS</sequence>
<reference evidence="1 2" key="2">
    <citation type="submission" date="2016-03" db="EMBL/GenBank/DDBJ databases">
        <title>New uncultured bacterium of the family Gallionellaceae from acid mine drainage: description and reconstruction of genome based on metagenomic analysis of microbial community.</title>
        <authorList>
            <person name="Kadnikov V."/>
            <person name="Ivasenko D."/>
            <person name="Beletsky A."/>
            <person name="Mardanov A."/>
            <person name="Danilova E."/>
            <person name="Pimenov N."/>
            <person name="Karnachuk O."/>
            <person name="Ravin N."/>
        </authorList>
    </citation>
    <scope>NUCLEOTIDE SEQUENCE [LARGE SCALE GENOMIC DNA]</scope>
    <source>
        <strain evidence="1">ShG14-8</strain>
    </source>
</reference>
<proteinExistence type="predicted"/>
<comment type="caution">
    <text evidence="1">The sequence shown here is derived from an EMBL/GenBank/DDBJ whole genome shotgun (WGS) entry which is preliminary data.</text>
</comment>
<reference evidence="1 2" key="1">
    <citation type="submission" date="2016-02" db="EMBL/GenBank/DDBJ databases">
        <authorList>
            <person name="Wen L."/>
            <person name="He K."/>
            <person name="Yang H."/>
        </authorList>
    </citation>
    <scope>NUCLEOTIDE SEQUENCE [LARGE SCALE GENOMIC DNA]</scope>
    <source>
        <strain evidence="1">ShG14-8</strain>
    </source>
</reference>
<evidence type="ECO:0000313" key="2">
    <source>
        <dbReference type="Proteomes" id="UP000070578"/>
    </source>
</evidence>
<dbReference type="AlphaFoldDB" id="A0A139BSQ9"/>
<dbReference type="EMBL" id="LSLI01000045">
    <property type="protein sequence ID" value="KXS32022.1"/>
    <property type="molecule type" value="Genomic_DNA"/>
</dbReference>